<evidence type="ECO:0000313" key="2">
    <source>
        <dbReference type="EMBL" id="GAD62600.1"/>
    </source>
</evidence>
<protein>
    <submittedName>
        <fullName evidence="2">Uncharacterized protein</fullName>
    </submittedName>
</protein>
<reference evidence="2" key="1">
    <citation type="submission" date="2024-09" db="EMBL/GenBank/DDBJ databases">
        <title>Whole genome shotgun sequence of Pseudomonas alcaligenes NBRC 14159.</title>
        <authorList>
            <person name="Yoshida I."/>
            <person name="Hosoyama A."/>
            <person name="Tsuchikane K."/>
            <person name="Noguchi M."/>
            <person name="Hirakata S."/>
            <person name="Ando Y."/>
            <person name="Ohji S."/>
            <person name="Yamazoe A."/>
            <person name="Yamazaki S."/>
            <person name="Fujita N."/>
        </authorList>
    </citation>
    <scope>NUCLEOTIDE SEQUENCE</scope>
    <source>
        <strain evidence="2">NBRC 14159</strain>
    </source>
</reference>
<comment type="caution">
    <text evidence="2">The sequence shown here is derived from an EMBL/GenBank/DDBJ whole genome shotgun (WGS) entry which is preliminary data.</text>
</comment>
<organism evidence="2 3">
    <name type="scientific">Aquipseudomonas alcaligenes (strain ATCC 14909 / DSM 50342 / CCUG 1425 / JCM 20561 / NBRC 14159 / NCIMB 9945 / NCTC 10367 / 1577)</name>
    <name type="common">Pseudomonas alcaligenes</name>
    <dbReference type="NCBI Taxonomy" id="1215092"/>
    <lineage>
        <taxon>Bacteria</taxon>
        <taxon>Pseudomonadati</taxon>
        <taxon>Pseudomonadota</taxon>
        <taxon>Gammaproteobacteria</taxon>
        <taxon>Pseudomonadales</taxon>
        <taxon>Pseudomonadaceae</taxon>
        <taxon>Aquipseudomonas</taxon>
    </lineage>
</organism>
<evidence type="ECO:0000256" key="1">
    <source>
        <dbReference type="SAM" id="MobiDB-lite"/>
    </source>
</evidence>
<proteinExistence type="predicted"/>
<feature type="region of interest" description="Disordered" evidence="1">
    <location>
        <begin position="92"/>
        <end position="113"/>
    </location>
</feature>
<feature type="compositionally biased region" description="Polar residues" evidence="1">
    <location>
        <begin position="104"/>
        <end position="113"/>
    </location>
</feature>
<keyword evidence="3" id="KW-1185">Reference proteome</keyword>
<dbReference type="Proteomes" id="UP000016560">
    <property type="component" value="Unassembled WGS sequence"/>
</dbReference>
<dbReference type="EMBL" id="BATI01000013">
    <property type="protein sequence ID" value="GAD62600.1"/>
    <property type="molecule type" value="Genomic_DNA"/>
</dbReference>
<sequence>MTSTTDVTEGPCIHIGQIRADDAGIYRSQRIVNCNGTSTAGRFSHMRGILGIGTRHEKLQEENRRQNSDNHHLFVPAVHMRRNAHGAQTPYFCLPTQEKGSGGKNAQPQASQQ</sequence>
<dbReference type="AlphaFoldDB" id="U2ZM84"/>
<gene>
    <name evidence="2" type="ORF">PA6_013_00700</name>
</gene>
<accession>U2ZM84</accession>
<dbReference type="RefSeq" id="WP_021700687.1">
    <property type="nucleotide sequence ID" value="NZ_BATI01000013.1"/>
</dbReference>
<name>U2ZM84_AQUA1</name>
<evidence type="ECO:0000313" key="3">
    <source>
        <dbReference type="Proteomes" id="UP000016560"/>
    </source>
</evidence>